<dbReference type="Gene3D" id="3.30.470.20">
    <property type="entry name" value="ATP-grasp fold, B domain"/>
    <property type="match status" value="1"/>
</dbReference>
<feature type="compositionally biased region" description="Acidic residues" evidence="5">
    <location>
        <begin position="255"/>
        <end position="277"/>
    </location>
</feature>
<dbReference type="EnsemblMetazoa" id="CLYHEMT003737.1">
    <property type="protein sequence ID" value="CLYHEMP003737.1"/>
    <property type="gene ID" value="CLYHEMG003737"/>
</dbReference>
<evidence type="ECO:0000256" key="1">
    <source>
        <dbReference type="ARBA" id="ARBA00007074"/>
    </source>
</evidence>
<keyword evidence="4" id="KW-0788">Thiol protease</keyword>
<organism evidence="7 8">
    <name type="scientific">Clytia hemisphaerica</name>
    <dbReference type="NCBI Taxonomy" id="252671"/>
    <lineage>
        <taxon>Eukaryota</taxon>
        <taxon>Metazoa</taxon>
        <taxon>Cnidaria</taxon>
        <taxon>Hydrozoa</taxon>
        <taxon>Hydroidolina</taxon>
        <taxon>Leptothecata</taxon>
        <taxon>Obeliida</taxon>
        <taxon>Clytiidae</taxon>
        <taxon>Clytia</taxon>
    </lineage>
</organism>
<dbReference type="InterPro" id="IPR000064">
    <property type="entry name" value="NLP_P60_dom"/>
</dbReference>
<dbReference type="Pfam" id="PF03133">
    <property type="entry name" value="TTL"/>
    <property type="match status" value="1"/>
</dbReference>
<dbReference type="GO" id="GO:0008234">
    <property type="term" value="F:cysteine-type peptidase activity"/>
    <property type="evidence" value="ECO:0007669"/>
    <property type="project" value="UniProtKB-KW"/>
</dbReference>
<dbReference type="GeneID" id="136797565"/>
<keyword evidence="8" id="KW-1185">Reference proteome</keyword>
<evidence type="ECO:0000256" key="2">
    <source>
        <dbReference type="ARBA" id="ARBA00022670"/>
    </source>
</evidence>
<reference evidence="7" key="1">
    <citation type="submission" date="2021-01" db="UniProtKB">
        <authorList>
            <consortium name="EnsemblMetazoa"/>
        </authorList>
    </citation>
    <scope>IDENTIFICATION</scope>
</reference>
<dbReference type="SUPFAM" id="SSF56059">
    <property type="entry name" value="Glutathione synthetase ATP-binding domain-like"/>
    <property type="match status" value="1"/>
</dbReference>
<proteinExistence type="inferred from homology"/>
<dbReference type="SUPFAM" id="SSF54001">
    <property type="entry name" value="Cysteine proteinases"/>
    <property type="match status" value="1"/>
</dbReference>
<keyword evidence="2" id="KW-0645">Protease</keyword>
<evidence type="ECO:0000256" key="5">
    <source>
        <dbReference type="SAM" id="MobiDB-lite"/>
    </source>
</evidence>
<evidence type="ECO:0000259" key="6">
    <source>
        <dbReference type="PROSITE" id="PS51935"/>
    </source>
</evidence>
<keyword evidence="3" id="KW-0378">Hydrolase</keyword>
<name>A0A7M5WJ73_9CNID</name>
<dbReference type="GO" id="GO:0006508">
    <property type="term" value="P:proteolysis"/>
    <property type="evidence" value="ECO:0007669"/>
    <property type="project" value="UniProtKB-KW"/>
</dbReference>
<dbReference type="Gene3D" id="3.90.1720.10">
    <property type="entry name" value="endopeptidase domain like (from Nostoc punctiforme)"/>
    <property type="match status" value="1"/>
</dbReference>
<dbReference type="RefSeq" id="XP_066910250.1">
    <property type="nucleotide sequence ID" value="XM_067054149.1"/>
</dbReference>
<dbReference type="OrthoDB" id="202825at2759"/>
<sequence length="726" mass="84963">MFISLGKENPCDSKQSLQRNFEKFKKKRKKELFHTMEGSSSNTYRTEEEKLVLRSKFVTIAKKYIGVPYKKKYHEPSSPEYDSDLFLDCCALVRRVQREMQDDFGFRLGPGNQAYQYDVLPECIDEQNMEEGDLVFISGTYYNEKSKAYPHNMVHVEIWLGDGEKTIGARWKRGKVQIHDSYQFKAESYHSMKYHFKSIDSWLNGICKSYCDEHKWERDKPIGRHDSKYSIFSIKSTCTTTTTTTPMDKERKNYDDEEEEEQYACATSDDEDEEEDTKDFKESSKVSNNMKDTKQESEDYPRKQLETKTNNEKNTNEDCTSSPQKPVAAIQAKSSKKVSPKKVSDLHHNPSKTFFIGGKNGVAIIENYLSKHGLKRTEKDEFFFLKWTEVKRNINYNAFDPSVQIVNHIQKIGCMTTKVGLVKLLRESDQRNKSNKKYLRSSEFFMKSYIISNLSEYNEFKRQYKEGEIWICKPSGRNQGKGIFLVTSLEGLQRELSDRKCPKMKIQERIIQKYIKKPLLINGFKFDIRVYMLIASTCPYIAFYHKGYVRLSCVPYTVDDLDIHAHLTNQFVQRKHPSYKEKKEESVMDFNQFNEYINHHVGEDKSISHDWVFNEFTDKMKSIMLTCLKGCMGKLDEKPSTFELLGFDFMIDENMKVWLIEVNINPALHTNCHVLKETIPPVVHQTLDIELEIFNKRKKRTKLGQLDCVTTMEPLYNGFTGANFTT</sequence>
<dbReference type="AlphaFoldDB" id="A0A7M5WJ73"/>
<feature type="domain" description="NlpC/P60" evidence="6">
    <location>
        <begin position="51"/>
        <end position="196"/>
    </location>
</feature>
<dbReference type="PANTHER" id="PTHR47664:SF1">
    <property type="entry name" value="CHROMOSOME UNDETERMINED SCAFFOLD_14, WHOLE GENOME SHOTGUN SEQUENCE"/>
    <property type="match status" value="1"/>
</dbReference>
<protein>
    <recommendedName>
        <fullName evidence="6">NlpC/P60 domain-containing protein</fullName>
    </recommendedName>
</protein>
<evidence type="ECO:0000313" key="7">
    <source>
        <dbReference type="EnsemblMetazoa" id="CLYHEMP003737.1"/>
    </source>
</evidence>
<feature type="region of interest" description="Disordered" evidence="5">
    <location>
        <begin position="240"/>
        <end position="345"/>
    </location>
</feature>
<feature type="compositionally biased region" description="Basic and acidic residues" evidence="5">
    <location>
        <begin position="291"/>
        <end position="316"/>
    </location>
</feature>
<dbReference type="PROSITE" id="PS51221">
    <property type="entry name" value="TTL"/>
    <property type="match status" value="1"/>
</dbReference>
<evidence type="ECO:0000256" key="4">
    <source>
        <dbReference type="ARBA" id="ARBA00022807"/>
    </source>
</evidence>
<comment type="similarity">
    <text evidence="1">Belongs to the peptidase C40 family.</text>
</comment>
<dbReference type="PROSITE" id="PS51935">
    <property type="entry name" value="NLPC_P60"/>
    <property type="match status" value="1"/>
</dbReference>
<evidence type="ECO:0000256" key="3">
    <source>
        <dbReference type="ARBA" id="ARBA00022801"/>
    </source>
</evidence>
<evidence type="ECO:0000313" key="8">
    <source>
        <dbReference type="Proteomes" id="UP000594262"/>
    </source>
</evidence>
<dbReference type="Proteomes" id="UP000594262">
    <property type="component" value="Unplaced"/>
</dbReference>
<dbReference type="PANTHER" id="PTHR47664">
    <property type="entry name" value="NLPC_P60 DOMAIN-CONTAINING PROTEIN"/>
    <property type="match status" value="1"/>
</dbReference>
<dbReference type="InterPro" id="IPR038765">
    <property type="entry name" value="Papain-like_cys_pep_sf"/>
</dbReference>
<accession>A0A7M5WJ73</accession>
<dbReference type="InterPro" id="IPR004344">
    <property type="entry name" value="TTL/TTLL_fam"/>
</dbReference>